<sequence length="195" mass="21909">MLLALPGPVKSNSTSVMQRVPKSLVRQFSAEPAYSFVKSRRAYQAEVSALRKVYMQEEATRREKLARDQAAERERVMKAKAARLEIKRQVQAVRAKEVEAEKAAHAAMVAQRFEEKKAVREEKESELEAKRLAVLDQLKSQSAAWIAPETLEDQLAEAAFVTQVKESQGNKVGNLGALSWLERLKTMKPADADDK</sequence>
<accession>A0A485K3E3</accession>
<dbReference type="EMBL" id="CAADRA010000036">
    <property type="protein sequence ID" value="VFT77845.1"/>
    <property type="molecule type" value="Genomic_DNA"/>
</dbReference>
<keyword evidence="3" id="KW-1185">Reference proteome</keyword>
<dbReference type="Proteomes" id="UP000332933">
    <property type="component" value="Unassembled WGS sequence"/>
</dbReference>
<name>A0A485K3E3_9STRA</name>
<dbReference type="AlphaFoldDB" id="A0A485K3E3"/>
<organism evidence="2 3">
    <name type="scientific">Aphanomyces stellatus</name>
    <dbReference type="NCBI Taxonomy" id="120398"/>
    <lineage>
        <taxon>Eukaryota</taxon>
        <taxon>Sar</taxon>
        <taxon>Stramenopiles</taxon>
        <taxon>Oomycota</taxon>
        <taxon>Saprolegniomycetes</taxon>
        <taxon>Saprolegniales</taxon>
        <taxon>Verrucalvaceae</taxon>
        <taxon>Aphanomyces</taxon>
    </lineage>
</organism>
<gene>
    <name evidence="2" type="primary">Aste57867_620</name>
    <name evidence="1" type="ORF">As57867_000619</name>
    <name evidence="2" type="ORF">ASTE57867_620</name>
</gene>
<protein>
    <submittedName>
        <fullName evidence="2">Aste57867_620 protein</fullName>
    </submittedName>
</protein>
<reference evidence="1" key="2">
    <citation type="submission" date="2019-06" db="EMBL/GenBank/DDBJ databases">
        <title>Genomics analysis of Aphanomyces spp. identifies a new class of oomycete effector associated with host adaptation.</title>
        <authorList>
            <person name="Gaulin E."/>
        </authorList>
    </citation>
    <scope>NUCLEOTIDE SEQUENCE</scope>
    <source>
        <strain evidence="1">CBS 578.67</strain>
    </source>
</reference>
<proteinExistence type="predicted"/>
<dbReference type="OrthoDB" id="73502at2759"/>
<reference evidence="2 3" key="1">
    <citation type="submission" date="2019-03" db="EMBL/GenBank/DDBJ databases">
        <authorList>
            <person name="Gaulin E."/>
            <person name="Dumas B."/>
        </authorList>
    </citation>
    <scope>NUCLEOTIDE SEQUENCE [LARGE SCALE GENOMIC DNA]</scope>
    <source>
        <strain evidence="2">CBS 568.67</strain>
    </source>
</reference>
<dbReference type="EMBL" id="VJMH01000036">
    <property type="protein sequence ID" value="KAF0720012.1"/>
    <property type="molecule type" value="Genomic_DNA"/>
</dbReference>
<evidence type="ECO:0000313" key="2">
    <source>
        <dbReference type="EMBL" id="VFT77845.1"/>
    </source>
</evidence>
<evidence type="ECO:0000313" key="1">
    <source>
        <dbReference type="EMBL" id="KAF0720012.1"/>
    </source>
</evidence>
<evidence type="ECO:0000313" key="3">
    <source>
        <dbReference type="Proteomes" id="UP000332933"/>
    </source>
</evidence>